<evidence type="ECO:0000256" key="1">
    <source>
        <dbReference type="SAM" id="Coils"/>
    </source>
</evidence>
<accession>A0A1D1W6Z7</accession>
<dbReference type="Pfam" id="PF00836">
    <property type="entry name" value="Stathmin"/>
    <property type="match status" value="1"/>
</dbReference>
<evidence type="ECO:0000313" key="3">
    <source>
        <dbReference type="EMBL" id="GAV09161.1"/>
    </source>
</evidence>
<keyword evidence="1" id="KW-0175">Coiled coil</keyword>
<reference evidence="3 4" key="1">
    <citation type="journal article" date="2016" name="Nat. Commun.">
        <title>Extremotolerant tardigrade genome and improved radiotolerance of human cultured cells by tardigrade-unique protein.</title>
        <authorList>
            <person name="Hashimoto T."/>
            <person name="Horikawa D.D."/>
            <person name="Saito Y."/>
            <person name="Kuwahara H."/>
            <person name="Kozuka-Hata H."/>
            <person name="Shin-I T."/>
            <person name="Minakuchi Y."/>
            <person name="Ohishi K."/>
            <person name="Motoyama A."/>
            <person name="Aizu T."/>
            <person name="Enomoto A."/>
            <person name="Kondo K."/>
            <person name="Tanaka S."/>
            <person name="Hara Y."/>
            <person name="Koshikawa S."/>
            <person name="Sagara H."/>
            <person name="Miura T."/>
            <person name="Yokobori S."/>
            <person name="Miyagawa K."/>
            <person name="Suzuki Y."/>
            <person name="Kubo T."/>
            <person name="Oyama M."/>
            <person name="Kohara Y."/>
            <person name="Fujiyama A."/>
            <person name="Arakawa K."/>
            <person name="Katayama T."/>
            <person name="Toyoda A."/>
            <person name="Kunieda T."/>
        </authorList>
    </citation>
    <scope>NUCLEOTIDE SEQUENCE [LARGE SCALE GENOMIC DNA]</scope>
    <source>
        <strain evidence="3 4">YOKOZUNA-1</strain>
    </source>
</reference>
<feature type="coiled-coil region" evidence="1">
    <location>
        <begin position="185"/>
        <end position="228"/>
    </location>
</feature>
<evidence type="ECO:0000313" key="4">
    <source>
        <dbReference type="Proteomes" id="UP000186922"/>
    </source>
</evidence>
<sequence length="271" mass="30782">MSRTNGTGDAGLDGQTTMEDVEGVGSPVRVRRSGMAFAVTLDNASPVGPVSLETGILRRSNSDENGDNTGLTAEQIREKLAAAEARRESAINDLRSRCAEEAFKVEKAREQRQKEVEVIEAKIEAKMENAQANVEAQREALISRLRKEGDRHSDVLHRQSEEFMQRLQQLDAKFTDSEGKRNQMLMEMVEKVKEHNDRVHEISQKMNNEKDQRSAEEEKALNEQWEQAITQRQQYYDSAEKQLKEKSMMLHNEPETVVVQNTTTVVTTVHQ</sequence>
<evidence type="ECO:0000256" key="2">
    <source>
        <dbReference type="SAM" id="MobiDB-lite"/>
    </source>
</evidence>
<dbReference type="AlphaFoldDB" id="A0A1D1W6Z7"/>
<name>A0A1D1W6Z7_RAMVA</name>
<dbReference type="Proteomes" id="UP000186922">
    <property type="component" value="Unassembled WGS sequence"/>
</dbReference>
<dbReference type="OrthoDB" id="10070256at2759"/>
<dbReference type="EMBL" id="BDGG01000021">
    <property type="protein sequence ID" value="GAV09161.1"/>
    <property type="molecule type" value="Genomic_DNA"/>
</dbReference>
<proteinExistence type="predicted"/>
<dbReference type="GO" id="GO:0031110">
    <property type="term" value="P:regulation of microtubule polymerization or depolymerization"/>
    <property type="evidence" value="ECO:0007669"/>
    <property type="project" value="InterPro"/>
</dbReference>
<dbReference type="InterPro" id="IPR036002">
    <property type="entry name" value="Stathmin_sf"/>
</dbReference>
<keyword evidence="4" id="KW-1185">Reference proteome</keyword>
<dbReference type="SUPFAM" id="SSF101494">
    <property type="entry name" value="Stathmin"/>
    <property type="match status" value="1"/>
</dbReference>
<protein>
    <recommendedName>
        <fullName evidence="5">Stathmin</fullName>
    </recommendedName>
</protein>
<comment type="caution">
    <text evidence="3">The sequence shown here is derived from an EMBL/GenBank/DDBJ whole genome shotgun (WGS) entry which is preliminary data.</text>
</comment>
<gene>
    <name evidence="3" type="primary">RvY_18753-1</name>
    <name evidence="3" type="synonym">RvY_18753.1</name>
    <name evidence="3" type="ORF">RvY_18753</name>
</gene>
<organism evidence="3 4">
    <name type="scientific">Ramazzottius varieornatus</name>
    <name type="common">Water bear</name>
    <name type="synonym">Tardigrade</name>
    <dbReference type="NCBI Taxonomy" id="947166"/>
    <lineage>
        <taxon>Eukaryota</taxon>
        <taxon>Metazoa</taxon>
        <taxon>Ecdysozoa</taxon>
        <taxon>Tardigrada</taxon>
        <taxon>Eutardigrada</taxon>
        <taxon>Parachela</taxon>
        <taxon>Hypsibioidea</taxon>
        <taxon>Ramazzottiidae</taxon>
        <taxon>Ramazzottius</taxon>
    </lineage>
</organism>
<dbReference type="InterPro" id="IPR000956">
    <property type="entry name" value="Stathmin_fam"/>
</dbReference>
<dbReference type="Gene3D" id="6.10.280.30">
    <property type="match status" value="1"/>
</dbReference>
<evidence type="ECO:0008006" key="5">
    <source>
        <dbReference type="Google" id="ProtNLM"/>
    </source>
</evidence>
<feature type="region of interest" description="Disordered" evidence="2">
    <location>
        <begin position="1"/>
        <end position="25"/>
    </location>
</feature>
<feature type="coiled-coil region" evidence="1">
    <location>
        <begin position="73"/>
        <end position="140"/>
    </location>
</feature>